<dbReference type="AlphaFoldDB" id="A0A921IJL9"/>
<evidence type="ECO:0000256" key="5">
    <source>
        <dbReference type="ARBA" id="ARBA00022842"/>
    </source>
</evidence>
<dbReference type="PROSITE" id="PS00444">
    <property type="entry name" value="POLYPRENYL_SYNTHASE_2"/>
    <property type="match status" value="1"/>
</dbReference>
<protein>
    <submittedName>
        <fullName evidence="7">Polyprenyl synthetase family protein</fullName>
    </submittedName>
</protein>
<gene>
    <name evidence="7" type="ORF">K8V20_05160</name>
</gene>
<reference evidence="7" key="2">
    <citation type="submission" date="2021-09" db="EMBL/GenBank/DDBJ databases">
        <authorList>
            <person name="Gilroy R."/>
        </authorList>
    </citation>
    <scope>NUCLEOTIDE SEQUENCE</scope>
    <source>
        <strain evidence="7">ChiBcec21-2208</strain>
    </source>
</reference>
<dbReference type="GO" id="GO:0008299">
    <property type="term" value="P:isoprenoid biosynthetic process"/>
    <property type="evidence" value="ECO:0007669"/>
    <property type="project" value="UniProtKB-KW"/>
</dbReference>
<sequence length="133" mass="14168">IYEQEPATEEQLRSLHAHKTGALIIAATDLGCAAAGAAPSVRQALNCYAAEVGLVFQIVDDILDVTSTTEELGKPVGSDVAHDKTTFVSLYGLEGAHRLADEHNTTALAALQKLGESADFLRLLAVELLQRKK</sequence>
<dbReference type="GO" id="GO:0046872">
    <property type="term" value="F:metal ion binding"/>
    <property type="evidence" value="ECO:0007669"/>
    <property type="project" value="UniProtKB-KW"/>
</dbReference>
<evidence type="ECO:0000256" key="6">
    <source>
        <dbReference type="ARBA" id="ARBA00023229"/>
    </source>
</evidence>
<comment type="caution">
    <text evidence="7">The sequence shown here is derived from an EMBL/GenBank/DDBJ whole genome shotgun (WGS) entry which is preliminary data.</text>
</comment>
<comment type="cofactor">
    <cofactor evidence="1">
        <name>Mg(2+)</name>
        <dbReference type="ChEBI" id="CHEBI:18420"/>
    </cofactor>
</comment>
<keyword evidence="6" id="KW-0414">Isoprene biosynthesis</keyword>
<dbReference type="InterPro" id="IPR033749">
    <property type="entry name" value="Polyprenyl_synt_CS"/>
</dbReference>
<evidence type="ECO:0000313" key="8">
    <source>
        <dbReference type="Proteomes" id="UP000782880"/>
    </source>
</evidence>
<dbReference type="EMBL" id="DYVE01000133">
    <property type="protein sequence ID" value="HJG28022.1"/>
    <property type="molecule type" value="Genomic_DNA"/>
</dbReference>
<dbReference type="Pfam" id="PF00348">
    <property type="entry name" value="polyprenyl_synt"/>
    <property type="match status" value="1"/>
</dbReference>
<dbReference type="GO" id="GO:0004659">
    <property type="term" value="F:prenyltransferase activity"/>
    <property type="evidence" value="ECO:0007669"/>
    <property type="project" value="InterPro"/>
</dbReference>
<reference evidence="7" key="1">
    <citation type="journal article" date="2021" name="PeerJ">
        <title>Extensive microbial diversity within the chicken gut microbiome revealed by metagenomics and culture.</title>
        <authorList>
            <person name="Gilroy R."/>
            <person name="Ravi A."/>
            <person name="Getino M."/>
            <person name="Pursley I."/>
            <person name="Horton D.L."/>
            <person name="Alikhan N.F."/>
            <person name="Baker D."/>
            <person name="Gharbi K."/>
            <person name="Hall N."/>
            <person name="Watson M."/>
            <person name="Adriaenssens E.M."/>
            <person name="Foster-Nyarko E."/>
            <person name="Jarju S."/>
            <person name="Secka A."/>
            <person name="Antonio M."/>
            <person name="Oren A."/>
            <person name="Chaudhuri R.R."/>
            <person name="La Ragione R."/>
            <person name="Hildebrand F."/>
            <person name="Pallen M.J."/>
        </authorList>
    </citation>
    <scope>NUCLEOTIDE SEQUENCE</scope>
    <source>
        <strain evidence="7">ChiBcec21-2208</strain>
    </source>
</reference>
<evidence type="ECO:0000256" key="4">
    <source>
        <dbReference type="ARBA" id="ARBA00022723"/>
    </source>
</evidence>
<keyword evidence="3" id="KW-0808">Transferase</keyword>
<dbReference type="PANTHER" id="PTHR43281">
    <property type="entry name" value="FARNESYL DIPHOSPHATE SYNTHASE"/>
    <property type="match status" value="1"/>
</dbReference>
<dbReference type="PANTHER" id="PTHR43281:SF1">
    <property type="entry name" value="FARNESYL DIPHOSPHATE SYNTHASE"/>
    <property type="match status" value="1"/>
</dbReference>
<name>A0A921IJL9_9FIRM</name>
<keyword evidence="5" id="KW-0460">Magnesium</keyword>
<feature type="non-terminal residue" evidence="7">
    <location>
        <position position="1"/>
    </location>
</feature>
<accession>A0A921IJL9</accession>
<dbReference type="SUPFAM" id="SSF48576">
    <property type="entry name" value="Terpenoid synthases"/>
    <property type="match status" value="1"/>
</dbReference>
<evidence type="ECO:0000256" key="1">
    <source>
        <dbReference type="ARBA" id="ARBA00001946"/>
    </source>
</evidence>
<proteinExistence type="inferred from homology"/>
<dbReference type="Proteomes" id="UP000782880">
    <property type="component" value="Unassembled WGS sequence"/>
</dbReference>
<organism evidence="7 8">
    <name type="scientific">Subdoligranulum variabile</name>
    <dbReference type="NCBI Taxonomy" id="214851"/>
    <lineage>
        <taxon>Bacteria</taxon>
        <taxon>Bacillati</taxon>
        <taxon>Bacillota</taxon>
        <taxon>Clostridia</taxon>
        <taxon>Eubacteriales</taxon>
        <taxon>Oscillospiraceae</taxon>
        <taxon>Subdoligranulum</taxon>
    </lineage>
</organism>
<evidence type="ECO:0000313" key="7">
    <source>
        <dbReference type="EMBL" id="HJG28022.1"/>
    </source>
</evidence>
<keyword evidence="4" id="KW-0479">Metal-binding</keyword>
<evidence type="ECO:0000256" key="2">
    <source>
        <dbReference type="ARBA" id="ARBA00006706"/>
    </source>
</evidence>
<dbReference type="InterPro" id="IPR000092">
    <property type="entry name" value="Polyprenyl_synt"/>
</dbReference>
<dbReference type="InterPro" id="IPR008949">
    <property type="entry name" value="Isoprenoid_synthase_dom_sf"/>
</dbReference>
<evidence type="ECO:0000256" key="3">
    <source>
        <dbReference type="ARBA" id="ARBA00022679"/>
    </source>
</evidence>
<dbReference type="Gene3D" id="1.10.600.10">
    <property type="entry name" value="Farnesyl Diphosphate Synthase"/>
    <property type="match status" value="1"/>
</dbReference>
<comment type="similarity">
    <text evidence="2">Belongs to the FPP/GGPP synthase family.</text>
</comment>